<keyword evidence="2 3" id="KW-0040">ANK repeat</keyword>
<dbReference type="PROSITE" id="PS50297">
    <property type="entry name" value="ANK_REP_REGION"/>
    <property type="match status" value="10"/>
</dbReference>
<feature type="repeat" description="ANK" evidence="3">
    <location>
        <begin position="1833"/>
        <end position="1865"/>
    </location>
</feature>
<dbReference type="PANTHER" id="PTHR24198:SF165">
    <property type="entry name" value="ANKYRIN REPEAT-CONTAINING PROTEIN-RELATED"/>
    <property type="match status" value="1"/>
</dbReference>
<dbReference type="PROSITE" id="PS50088">
    <property type="entry name" value="ANK_REPEAT"/>
    <property type="match status" value="11"/>
</dbReference>
<dbReference type="OrthoDB" id="7464126at2759"/>
<dbReference type="InterPro" id="IPR056125">
    <property type="entry name" value="DUF7708"/>
</dbReference>
<dbReference type="Pfam" id="PF24883">
    <property type="entry name" value="NPHP3_N"/>
    <property type="match status" value="1"/>
</dbReference>
<dbReference type="EMBL" id="JAANBB010000010">
    <property type="protein sequence ID" value="KAF7556665.1"/>
    <property type="molecule type" value="Genomic_DNA"/>
</dbReference>
<gene>
    <name evidence="7" type="ORF">G7Z17_g1205</name>
</gene>
<feature type="domain" description="Nephrocystin 3-like N-terminal" evidence="6">
    <location>
        <begin position="277"/>
        <end position="452"/>
    </location>
</feature>
<dbReference type="SUPFAM" id="SSF52540">
    <property type="entry name" value="P-loop containing nucleoside triphosphate hydrolases"/>
    <property type="match status" value="1"/>
</dbReference>
<dbReference type="PANTHER" id="PTHR24198">
    <property type="entry name" value="ANKYRIN REPEAT AND PROTEIN KINASE DOMAIN-CONTAINING PROTEIN"/>
    <property type="match status" value="1"/>
</dbReference>
<sequence>MTPPIYPAQAYAHGLWNRAFDSLSNDLKSSLNQAATHKRDILAAVLKVAEDKREISLRRRWKFKGRNNETVVIRDVLEKIAKWVDCFKAIGDVAVQFDASAASLPWAAMRFLLQITVNDVQQFGTMVQDIEIVSRIIARYKEFELLHLSRKSPVQSALENALTGLYTEVLTHLARIIDFFSKSTPVRLAKGLVRMGDEDYVQRILTQEDEVLKLAKLQDTEILRFLETAVLRLRDQSNMNTRLLDEESHTKMVSWLSTSPFPVHHETISQSRTPNFGQWLLTHENYQYWCQTSSSSALWLHGIIGSGKTHLFSVVVDSLLATAALNKDSTPFAYFYCLKTDTEPERSSADEILRSILRQLAVTEAQANVHALLYSEFERRSKSERYRRLEIPRLTRKECVDFIVEVANDDPVTILLDGVDQIEEHDRFTLLDALDRVISEAANVVKVFLTSRNDNEMPSSFPATRKITITRQNTHSDMVDFIFQGIDDARLLGGKMSPEMRTSLANMLLNGADEMFLWTRRQIQQLRLRKIKLEEDLLPALETNILHDLDTLYEESLSQIFDAGNSSRQFAIHIFSWLLYMKGPLTPSALLAAITTASTGPVPISPGDISDLCSNLVIVDIDREVIRFAHQSIQEYLLRTKQDLFSPSISHTLLASTCIKISSHGPPNEEALASQVKDFYFYAATYWATHFRSAKAEQNDDIFQEMVSFVFEEEDWETSLSFEAWLDICTDIVSLLPNHHLMKRALDAIPNELSSPLFLAAVFGLDGLITLLATSDRGTDWNQKNTLGHTAIYLAAALGHVSTVSLLMHHGAELDVECGRYGSPIKAACFGGHAEVVEKLLQNDASTVCGFTFKNALDAAFHGRHEHIVLDLIRHGSSIKSETDYEQVVQMAAEYGFIQVMDELQKPAFISFRQEDGPSKQKARMAKAIKGGQLGVLKQHLRNKLNPSEVLPESAIAIAALYGHNDLVQFLLSKDMSVEAEGQFGSPLRSASLMNRKSTIQLLLQSGADVKTGERRGNALYVAAVKGHNDIAKILIQEGADVNQATGSFGSILHAAAYFGHRNMVEILLDAGADVHVKGCSEDAFHAAAEGGHHDIIVLFLERGYSFHRSPPQPMYASGPRSSKYRQLVRQSSFEQEESPRSMSRGKSFTIPQQLLVERQYDEDGLIETEICLFETSDLSLRTNSYIERNPRLRGLQNYQLEASAEAGREEVVKILLDQQRTLGIFDDAVTRAMEGSVRNGHLGIVKLFIESVAKRKPIQDYISMILKTANIRSSHIVEYALDKASTSGLTEDEIDQLRLDMQPGPEKYKATSVDDYLLRSDFISCCTHGDQEALSSILECKHKALLQTNDVTKGLERAAERGHESVLKLLLDHRPFQQTLMISDDALVFAASSGFAVFNILIQRTEDLSERSGVLSRAIFAACHEGHPKVLEYLIEGLGVGIPELVLAEQSEIQRHHREPKQKHLVSPLQVALRGFEKTSVWKTPLLIGDEECSRRQKVVELLLKHGADPNSLGGQNEYPIRVAVGLCPEFVVKVLIEAGADATLVHDGDSALTTAVERELESSAITRTLLEAGVIFPEIQDERVKLMARVLKFFEGDTERYDYKDAGRDPDGRFLHAPSLKYVFDEGPGAVLETLIRHYRGEELSDKRYSLVLQMCCLLGKKEFVELLLARGVDVNGTGYFYGCPIQAAARSGQVDIVKVLLEAGANVNTLQGRWHTPLRAAIVGGHGKIVQLLVEHGARVDLKYKTERPYYNEAPSSTLQLAIQHGSADIVKTLLMADPASIEDGGYMSHPLTLSCQQERLDITKLLLEANATINLSGRQRPHESKIQGEDASPLHAAVARGHAPLVELLLLRGADVNLEVGGLTPLLTAAEKSDLHIVRLLLNAGADVNHFSDSATALSQAVRRGGNITVVTELIRAGATVTGPSPHPNCLKEACYGGQYDIIEHVLETLCSSNNNAEALIDEALEAVARRKHPQNRIMSLLLDFVPPTPKRFLRVCSSGAVQPVAHMLKQGINIHGDDGGNEPPPLHITAHQLRSEVVKLLIEQGADVNYEGWQHVKPLTVALESCAAPLLSSLSPRPKSVGVRAAQFAAYNHSDSSTLKGRKVRRCERIVELLLDNGAVAGPDDCDFGHPLHLACLIGSTAMVTLFIKNGSGVNSVGGGYFDTPLFTALRKDNLEVVTLLLDNGADVNYVHQDHGTPLHFACGGRNQTMVSMLLQYGASVTVQNRNGETAFTVALKAMSHGFDGDWSVFRIIEQASRGITVSENDILLASKISSSDHVLVALLSANKDLVISEDLIVRFLEEKDRPDEENLKLLFQHSGGLGITKRVLLTAPQARTVEQMLQHSRLSCKITPEILENQTDVDSMKLLLGYYEDSSITEGVVIRALQDDGRHDRSETTFLDALWKHDPLLVVTNSMLTAAKSVTSLEFLLQRLGPAPGTLQDVADFISEKDPPYYESQAKMLSCLIPYDSEMKLTVRMIEHVMRTGGPGPLEDFLTHESTLPITEKLFMTIFGQGLPAKENARSEFAEILHRQGKKMIFTDKIRDAIDRTYQKQTDMQRKWRYYSLRERDETTEEAESRKGDIGDESNTTEGNGRDWELQVSTLRDRHVYYGSSFFQDGDSSGYASSISD</sequence>
<keyword evidence="8" id="KW-1185">Reference proteome</keyword>
<proteinExistence type="predicted"/>
<comment type="caution">
    <text evidence="7">The sequence shown here is derived from an EMBL/GenBank/DDBJ whole genome shotgun (WGS) entry which is preliminary data.</text>
</comment>
<feature type="repeat" description="ANK" evidence="3">
    <location>
        <begin position="2199"/>
        <end position="2231"/>
    </location>
</feature>
<dbReference type="Pfam" id="PF12796">
    <property type="entry name" value="Ank_2"/>
    <property type="match status" value="6"/>
</dbReference>
<dbReference type="SMART" id="SM00248">
    <property type="entry name" value="ANK"/>
    <property type="match status" value="29"/>
</dbReference>
<keyword evidence="1" id="KW-0677">Repeat</keyword>
<accession>A0A9P5LFI0</accession>
<dbReference type="SUPFAM" id="SSF48403">
    <property type="entry name" value="Ankyrin repeat"/>
    <property type="match status" value="5"/>
</dbReference>
<name>A0A9P5LFI0_9HYPO</name>
<feature type="repeat" description="ANK" evidence="3">
    <location>
        <begin position="1716"/>
        <end position="1748"/>
    </location>
</feature>
<dbReference type="Pfam" id="PF00023">
    <property type="entry name" value="Ank"/>
    <property type="match status" value="2"/>
</dbReference>
<feature type="repeat" description="ANK" evidence="3">
    <location>
        <begin position="1865"/>
        <end position="1897"/>
    </location>
</feature>
<dbReference type="Gene3D" id="3.40.50.300">
    <property type="entry name" value="P-loop containing nucleotide triphosphate hydrolases"/>
    <property type="match status" value="1"/>
</dbReference>
<evidence type="ECO:0000259" key="6">
    <source>
        <dbReference type="Pfam" id="PF24883"/>
    </source>
</evidence>
<feature type="repeat" description="ANK" evidence="3">
    <location>
        <begin position="1048"/>
        <end position="1080"/>
    </location>
</feature>
<evidence type="ECO:0000313" key="8">
    <source>
        <dbReference type="Proteomes" id="UP000722485"/>
    </source>
</evidence>
<reference evidence="7" key="1">
    <citation type="submission" date="2020-03" db="EMBL/GenBank/DDBJ databases">
        <title>Draft Genome Sequence of Cylindrodendrum hubeiense.</title>
        <authorList>
            <person name="Buettner E."/>
            <person name="Kellner H."/>
        </authorList>
    </citation>
    <scope>NUCLEOTIDE SEQUENCE</scope>
    <source>
        <strain evidence="7">IHI 201604</strain>
    </source>
</reference>
<feature type="repeat" description="ANK" evidence="3">
    <location>
        <begin position="2166"/>
        <end position="2198"/>
    </location>
</feature>
<evidence type="ECO:0000259" key="5">
    <source>
        <dbReference type="Pfam" id="PF24809"/>
    </source>
</evidence>
<dbReference type="InterPro" id="IPR056884">
    <property type="entry name" value="NPHP3-like_N"/>
</dbReference>
<feature type="compositionally biased region" description="Basic and acidic residues" evidence="4">
    <location>
        <begin position="2575"/>
        <end position="2588"/>
    </location>
</feature>
<dbReference type="Proteomes" id="UP000722485">
    <property type="component" value="Unassembled WGS sequence"/>
</dbReference>
<feature type="repeat" description="ANK" evidence="3">
    <location>
        <begin position="1687"/>
        <end position="1715"/>
    </location>
</feature>
<feature type="repeat" description="ANK" evidence="3">
    <location>
        <begin position="787"/>
        <end position="819"/>
    </location>
</feature>
<organism evidence="7 8">
    <name type="scientific">Cylindrodendrum hubeiense</name>
    <dbReference type="NCBI Taxonomy" id="595255"/>
    <lineage>
        <taxon>Eukaryota</taxon>
        <taxon>Fungi</taxon>
        <taxon>Dikarya</taxon>
        <taxon>Ascomycota</taxon>
        <taxon>Pezizomycotina</taxon>
        <taxon>Sordariomycetes</taxon>
        <taxon>Hypocreomycetidae</taxon>
        <taxon>Hypocreales</taxon>
        <taxon>Nectriaceae</taxon>
        <taxon>Cylindrodendrum</taxon>
    </lineage>
</organism>
<feature type="domain" description="DUF7708" evidence="5">
    <location>
        <begin position="76"/>
        <end position="218"/>
    </location>
</feature>
<dbReference type="InterPro" id="IPR036770">
    <property type="entry name" value="Ankyrin_rpt-contain_sf"/>
</dbReference>
<evidence type="ECO:0000256" key="4">
    <source>
        <dbReference type="SAM" id="MobiDB-lite"/>
    </source>
</evidence>
<dbReference type="PRINTS" id="PR01415">
    <property type="entry name" value="ANKYRIN"/>
</dbReference>
<evidence type="ECO:0000256" key="2">
    <source>
        <dbReference type="ARBA" id="ARBA00023043"/>
    </source>
</evidence>
<feature type="repeat" description="ANK" evidence="3">
    <location>
        <begin position="1015"/>
        <end position="1047"/>
    </location>
</feature>
<dbReference type="Pfam" id="PF24809">
    <property type="entry name" value="DUF7708"/>
    <property type="match status" value="1"/>
</dbReference>
<feature type="repeat" description="ANK" evidence="3">
    <location>
        <begin position="2026"/>
        <end position="2058"/>
    </location>
</feature>
<evidence type="ECO:0000256" key="1">
    <source>
        <dbReference type="ARBA" id="ARBA00022737"/>
    </source>
</evidence>
<dbReference type="PROSITE" id="PS50007">
    <property type="entry name" value="PIPLC_X_DOMAIN"/>
    <property type="match status" value="1"/>
</dbReference>
<dbReference type="InterPro" id="IPR027417">
    <property type="entry name" value="P-loop_NTPase"/>
</dbReference>
<feature type="repeat" description="ANK" evidence="3">
    <location>
        <begin position="983"/>
        <end position="1015"/>
    </location>
</feature>
<protein>
    <submittedName>
        <fullName evidence="7">Uncharacterized protein</fullName>
    </submittedName>
</protein>
<feature type="region of interest" description="Disordered" evidence="4">
    <location>
        <begin position="2575"/>
        <end position="2603"/>
    </location>
</feature>
<dbReference type="InterPro" id="IPR002110">
    <property type="entry name" value="Ankyrin_rpt"/>
</dbReference>
<evidence type="ECO:0000313" key="7">
    <source>
        <dbReference type="EMBL" id="KAF7556665.1"/>
    </source>
</evidence>
<evidence type="ECO:0000256" key="3">
    <source>
        <dbReference type="PROSITE-ProRule" id="PRU00023"/>
    </source>
</evidence>
<dbReference type="Gene3D" id="1.25.40.20">
    <property type="entry name" value="Ankyrin repeat-containing domain"/>
    <property type="match status" value="6"/>
</dbReference>